<keyword evidence="5 7" id="KW-1133">Transmembrane helix</keyword>
<feature type="transmembrane region" description="Helical" evidence="7">
    <location>
        <begin position="175"/>
        <end position="198"/>
    </location>
</feature>
<feature type="transmembrane region" description="Helical" evidence="7">
    <location>
        <begin position="303"/>
        <end position="326"/>
    </location>
</feature>
<dbReference type="Gene3D" id="1.20.1250.20">
    <property type="entry name" value="MFS general substrate transporter like domains"/>
    <property type="match status" value="1"/>
</dbReference>
<feature type="transmembrane region" description="Helical" evidence="7">
    <location>
        <begin position="473"/>
        <end position="495"/>
    </location>
</feature>
<dbReference type="PROSITE" id="PS50850">
    <property type="entry name" value="MFS"/>
    <property type="match status" value="1"/>
</dbReference>
<evidence type="ECO:0000256" key="6">
    <source>
        <dbReference type="ARBA" id="ARBA00023136"/>
    </source>
</evidence>
<evidence type="ECO:0000256" key="3">
    <source>
        <dbReference type="ARBA" id="ARBA00022475"/>
    </source>
</evidence>
<feature type="transmembrane region" description="Helical" evidence="7">
    <location>
        <begin position="46"/>
        <end position="69"/>
    </location>
</feature>
<dbReference type="SUPFAM" id="SSF103473">
    <property type="entry name" value="MFS general substrate transporter"/>
    <property type="match status" value="1"/>
</dbReference>
<evidence type="ECO:0000259" key="8">
    <source>
        <dbReference type="PROSITE" id="PS50850"/>
    </source>
</evidence>
<comment type="subcellular location">
    <subcellularLocation>
        <location evidence="1">Cell membrane</location>
        <topology evidence="1">Multi-pass membrane protein</topology>
    </subcellularLocation>
</comment>
<dbReference type="Gene3D" id="1.20.1720.10">
    <property type="entry name" value="Multidrug resistance protein D"/>
    <property type="match status" value="1"/>
</dbReference>
<keyword evidence="3" id="KW-1003">Cell membrane</keyword>
<feature type="transmembrane region" description="Helical" evidence="7">
    <location>
        <begin position="338"/>
        <end position="359"/>
    </location>
</feature>
<keyword evidence="10" id="KW-1185">Reference proteome</keyword>
<dbReference type="CDD" id="cd17321">
    <property type="entry name" value="MFS_MMR_MDR_like"/>
    <property type="match status" value="1"/>
</dbReference>
<feature type="transmembrane region" description="Helical" evidence="7">
    <location>
        <begin position="143"/>
        <end position="163"/>
    </location>
</feature>
<evidence type="ECO:0000256" key="1">
    <source>
        <dbReference type="ARBA" id="ARBA00004651"/>
    </source>
</evidence>
<sequence>MTDDVLRSAAATATADSPRSARTPRAGVRTTAVDGSVPGLSRRARLVLVLLCAAQFAMAIDFSILNVALPSLGTDLGLGQANLQWAVTAFALPSGGFLLLAGRLGDLVGRRRMFLAGLGLFTVASLAATLAAGPAMFLAARAVQGLGAAVTIPTAMALLTTMFPEGPARNRALGVSGMVLSLGFTLGMLLGGVLTSSLGWRSTMALNVVMALPVLVAAPLLLTESRPERRPKLDVPGAVTVTGGLLALIFALSTAAESSWTRPEVLVALVAAVLLLGAFVVVEQRTAEPLVSLGVLRRRTVAWGNLGGLVTFSMASSLTFLLTLYMQEIRHLSPFESGLVFGVTGLGAAGTGLVASRLVNRFGSRTVLVGGLTIQAVTTAVLLATGAAGGVWLILVFCTVAFGGHMAAVVSYGITATSGLSNREQGLATGLLTTAQQVGVTVGIPILSALYAAHAATLRAGGADRAHAMLGGIHLGIATNAAIVLAAAVLIGVALRRVAHR</sequence>
<feature type="transmembrane region" description="Helical" evidence="7">
    <location>
        <begin position="265"/>
        <end position="282"/>
    </location>
</feature>
<dbReference type="EMBL" id="BOMB01000030">
    <property type="protein sequence ID" value="GID14267.1"/>
    <property type="molecule type" value="Genomic_DNA"/>
</dbReference>
<evidence type="ECO:0000313" key="10">
    <source>
        <dbReference type="Proteomes" id="UP000612808"/>
    </source>
</evidence>
<name>A0A8J3J9C8_9ACTN</name>
<evidence type="ECO:0000256" key="7">
    <source>
        <dbReference type="SAM" id="Phobius"/>
    </source>
</evidence>
<evidence type="ECO:0000256" key="5">
    <source>
        <dbReference type="ARBA" id="ARBA00022989"/>
    </source>
</evidence>
<dbReference type="PANTHER" id="PTHR42718">
    <property type="entry name" value="MAJOR FACILITATOR SUPERFAMILY MULTIDRUG TRANSPORTER MFSC"/>
    <property type="match status" value="1"/>
</dbReference>
<dbReference type="AlphaFoldDB" id="A0A8J3J9C8"/>
<keyword evidence="4 7" id="KW-0812">Transmembrane</keyword>
<feature type="transmembrane region" description="Helical" evidence="7">
    <location>
        <begin position="426"/>
        <end position="453"/>
    </location>
</feature>
<protein>
    <submittedName>
        <fullName evidence="9">MFS transporter</fullName>
    </submittedName>
</protein>
<dbReference type="Proteomes" id="UP000612808">
    <property type="component" value="Unassembled WGS sequence"/>
</dbReference>
<dbReference type="Pfam" id="PF07690">
    <property type="entry name" value="MFS_1"/>
    <property type="match status" value="1"/>
</dbReference>
<dbReference type="InterPro" id="IPR011701">
    <property type="entry name" value="MFS"/>
</dbReference>
<dbReference type="GO" id="GO:0022857">
    <property type="term" value="F:transmembrane transporter activity"/>
    <property type="evidence" value="ECO:0007669"/>
    <property type="project" value="InterPro"/>
</dbReference>
<gene>
    <name evidence="9" type="ORF">Aru02nite_51560</name>
</gene>
<reference evidence="9" key="1">
    <citation type="submission" date="2021-01" db="EMBL/GenBank/DDBJ databases">
        <title>Whole genome shotgun sequence of Actinocatenispora rupis NBRC 107355.</title>
        <authorList>
            <person name="Komaki H."/>
            <person name="Tamura T."/>
        </authorList>
    </citation>
    <scope>NUCLEOTIDE SEQUENCE</scope>
    <source>
        <strain evidence="9">NBRC 107355</strain>
    </source>
</reference>
<evidence type="ECO:0000256" key="2">
    <source>
        <dbReference type="ARBA" id="ARBA00022448"/>
    </source>
</evidence>
<feature type="transmembrane region" description="Helical" evidence="7">
    <location>
        <begin position="81"/>
        <end position="101"/>
    </location>
</feature>
<comment type="caution">
    <text evidence="9">The sequence shown here is derived from an EMBL/GenBank/DDBJ whole genome shotgun (WGS) entry which is preliminary data.</text>
</comment>
<feature type="transmembrane region" description="Helical" evidence="7">
    <location>
        <begin position="204"/>
        <end position="223"/>
    </location>
</feature>
<feature type="transmembrane region" description="Helical" evidence="7">
    <location>
        <begin position="391"/>
        <end position="414"/>
    </location>
</feature>
<feature type="transmembrane region" description="Helical" evidence="7">
    <location>
        <begin position="235"/>
        <end position="253"/>
    </location>
</feature>
<keyword evidence="2" id="KW-0813">Transport</keyword>
<organism evidence="9 10">
    <name type="scientific">Actinocatenispora rupis</name>
    <dbReference type="NCBI Taxonomy" id="519421"/>
    <lineage>
        <taxon>Bacteria</taxon>
        <taxon>Bacillati</taxon>
        <taxon>Actinomycetota</taxon>
        <taxon>Actinomycetes</taxon>
        <taxon>Micromonosporales</taxon>
        <taxon>Micromonosporaceae</taxon>
        <taxon>Actinocatenispora</taxon>
    </lineage>
</organism>
<evidence type="ECO:0000313" key="9">
    <source>
        <dbReference type="EMBL" id="GID14267.1"/>
    </source>
</evidence>
<feature type="transmembrane region" description="Helical" evidence="7">
    <location>
        <begin position="113"/>
        <end position="137"/>
    </location>
</feature>
<feature type="transmembrane region" description="Helical" evidence="7">
    <location>
        <begin position="366"/>
        <end position="385"/>
    </location>
</feature>
<feature type="domain" description="Major facilitator superfamily (MFS) profile" evidence="8">
    <location>
        <begin position="47"/>
        <end position="501"/>
    </location>
</feature>
<dbReference type="RefSeq" id="WP_203662072.1">
    <property type="nucleotide sequence ID" value="NZ_BAAAZM010000001.1"/>
</dbReference>
<keyword evidence="6 7" id="KW-0472">Membrane</keyword>
<dbReference type="PANTHER" id="PTHR42718:SF46">
    <property type="entry name" value="BLR6921 PROTEIN"/>
    <property type="match status" value="1"/>
</dbReference>
<evidence type="ECO:0000256" key="4">
    <source>
        <dbReference type="ARBA" id="ARBA00022692"/>
    </source>
</evidence>
<dbReference type="InterPro" id="IPR020846">
    <property type="entry name" value="MFS_dom"/>
</dbReference>
<accession>A0A8J3J9C8</accession>
<dbReference type="GO" id="GO:0005886">
    <property type="term" value="C:plasma membrane"/>
    <property type="evidence" value="ECO:0007669"/>
    <property type="project" value="UniProtKB-SubCell"/>
</dbReference>
<proteinExistence type="predicted"/>
<dbReference type="InterPro" id="IPR036259">
    <property type="entry name" value="MFS_trans_sf"/>
</dbReference>